<protein>
    <submittedName>
        <fullName evidence="1">Uncharacterized protein</fullName>
    </submittedName>
</protein>
<evidence type="ECO:0000313" key="1">
    <source>
        <dbReference type="EMBL" id="PKB97755.1"/>
    </source>
</evidence>
<dbReference type="Proteomes" id="UP000232722">
    <property type="component" value="Unassembled WGS sequence"/>
</dbReference>
<dbReference type="EMBL" id="LLXJ01002999">
    <property type="protein sequence ID" value="PKB97755.1"/>
    <property type="molecule type" value="Genomic_DNA"/>
</dbReference>
<sequence length="60" mass="6470">MHYGAWCASLTLVATSFTSSSLNFAIDVAVIVLFDGCTTPVDFYHHRCAVSFISSALVIL</sequence>
<gene>
    <name evidence="1" type="ORF">RhiirA5_367317</name>
</gene>
<comment type="caution">
    <text evidence="1">The sequence shown here is derived from an EMBL/GenBank/DDBJ whole genome shotgun (WGS) entry which is preliminary data.</text>
</comment>
<evidence type="ECO:0000313" key="2">
    <source>
        <dbReference type="Proteomes" id="UP000232722"/>
    </source>
</evidence>
<accession>A0A2I1FEM6</accession>
<reference evidence="1 2" key="2">
    <citation type="submission" date="2017-09" db="EMBL/GenBank/DDBJ databases">
        <title>Extensive intraspecific genome diversity in a model arbuscular mycorrhizal fungus.</title>
        <authorList>
            <person name="Chen E.C."/>
            <person name="Morin E."/>
            <person name="Beaudet D."/>
            <person name="Noel J."/>
            <person name="Ndikumana S."/>
            <person name="Charron P."/>
            <person name="St-Onge C."/>
            <person name="Giorgi J."/>
            <person name="Grigoriev I.V."/>
            <person name="Roux C."/>
            <person name="Martin F.M."/>
            <person name="Corradi N."/>
        </authorList>
    </citation>
    <scope>NUCLEOTIDE SEQUENCE [LARGE SCALE GENOMIC DNA]</scope>
    <source>
        <strain evidence="1 2">A5</strain>
    </source>
</reference>
<name>A0A2I1FEM6_9GLOM</name>
<reference evidence="1 2" key="1">
    <citation type="submission" date="2016-04" db="EMBL/GenBank/DDBJ databases">
        <title>Genome analyses suggest a sexual origin of heterokaryosis in a supposedly ancient asexual fungus.</title>
        <authorList>
            <person name="Ropars J."/>
            <person name="Sedzielewska K."/>
            <person name="Noel J."/>
            <person name="Charron P."/>
            <person name="Farinelli L."/>
            <person name="Marton T."/>
            <person name="Kruger M."/>
            <person name="Pelin A."/>
            <person name="Brachmann A."/>
            <person name="Corradi N."/>
        </authorList>
    </citation>
    <scope>NUCLEOTIDE SEQUENCE [LARGE SCALE GENOMIC DNA]</scope>
    <source>
        <strain evidence="1 2">A5</strain>
    </source>
</reference>
<dbReference type="AlphaFoldDB" id="A0A2I1FEM6"/>
<proteinExistence type="predicted"/>
<organism evidence="1 2">
    <name type="scientific">Rhizophagus irregularis</name>
    <dbReference type="NCBI Taxonomy" id="588596"/>
    <lineage>
        <taxon>Eukaryota</taxon>
        <taxon>Fungi</taxon>
        <taxon>Fungi incertae sedis</taxon>
        <taxon>Mucoromycota</taxon>
        <taxon>Glomeromycotina</taxon>
        <taxon>Glomeromycetes</taxon>
        <taxon>Glomerales</taxon>
        <taxon>Glomeraceae</taxon>
        <taxon>Rhizophagus</taxon>
    </lineage>
</organism>
<dbReference type="VEuPathDB" id="FungiDB:RhiirA1_429812"/>